<reference evidence="1 2" key="1">
    <citation type="submission" date="2022-06" db="EMBL/GenBank/DDBJ databases">
        <title>Roseomonas CN29.</title>
        <authorList>
            <person name="Cheng Y."/>
            <person name="He X."/>
        </authorList>
    </citation>
    <scope>NUCLEOTIDE SEQUENCE [LARGE SCALE GENOMIC DNA]</scope>
    <source>
        <strain evidence="1 2">CN29</strain>
    </source>
</reference>
<evidence type="ECO:0008006" key="3">
    <source>
        <dbReference type="Google" id="ProtNLM"/>
    </source>
</evidence>
<keyword evidence="2" id="KW-1185">Reference proteome</keyword>
<organism evidence="1 2">
    <name type="scientific">Roseomonas populi</name>
    <dbReference type="NCBI Taxonomy" id="3121582"/>
    <lineage>
        <taxon>Bacteria</taxon>
        <taxon>Pseudomonadati</taxon>
        <taxon>Pseudomonadota</taxon>
        <taxon>Alphaproteobacteria</taxon>
        <taxon>Acetobacterales</taxon>
        <taxon>Roseomonadaceae</taxon>
        <taxon>Roseomonas</taxon>
    </lineage>
</organism>
<dbReference type="EMBL" id="JANJOU010000003">
    <property type="protein sequence ID" value="MCR0981811.1"/>
    <property type="molecule type" value="Genomic_DNA"/>
</dbReference>
<protein>
    <recommendedName>
        <fullName evidence="3">Helix-turn-helix domain-containing protein</fullName>
    </recommendedName>
</protein>
<gene>
    <name evidence="1" type="ORF">NRP21_07090</name>
</gene>
<dbReference type="Gene3D" id="1.10.260.40">
    <property type="entry name" value="lambda repressor-like DNA-binding domains"/>
    <property type="match status" value="1"/>
</dbReference>
<dbReference type="Proteomes" id="UP001524642">
    <property type="component" value="Unassembled WGS sequence"/>
</dbReference>
<accession>A0ABT1X1Z1</accession>
<sequence>MSGMTLLRSKRGLMARVAARLGLSRAAVAMWREVPSKYLQAVARETGIPASDLRPDLAAAFSSPVEIEGSAPSVELDEAALDRELAANASEQKGRVPCCIAQAGFAVMSAAGWGTIWAAKAAIASVLG</sequence>
<name>A0ABT1X1Z1_9PROT</name>
<evidence type="ECO:0000313" key="2">
    <source>
        <dbReference type="Proteomes" id="UP001524642"/>
    </source>
</evidence>
<dbReference type="RefSeq" id="WP_257715473.1">
    <property type="nucleotide sequence ID" value="NZ_JANJOU010000003.1"/>
</dbReference>
<comment type="caution">
    <text evidence="1">The sequence shown here is derived from an EMBL/GenBank/DDBJ whole genome shotgun (WGS) entry which is preliminary data.</text>
</comment>
<evidence type="ECO:0000313" key="1">
    <source>
        <dbReference type="EMBL" id="MCR0981811.1"/>
    </source>
</evidence>
<proteinExistence type="predicted"/>
<dbReference type="InterPro" id="IPR010982">
    <property type="entry name" value="Lambda_DNA-bd_dom_sf"/>
</dbReference>